<sequence>MADFQQKQDGTPKPALPKIPSPAPLPTAHTAASKPPESSGSPLDRLELRRQQELARQANTSKGAASSPAQAAQQLHDLIEAQTKREATQGTPATLLLGVENAADLRLGSTRKLVKDEGFWSGPRYSSLEGAQGLAPMLNQLRASGQLPAVLSAYQSRYGQSLYAVLGERIRDTNARERLLKLLPDPLSEPQLTHDAFLEQLAVGYSYLNDSASGLQDMTKEPRRGANPHDILTHFGYQAGAAIQGKWGFQMRVFTPVPGKAKWPGAIVAFRGTEGIQFKPRDPKSAEGSLDTLIGDLAPAQVGYNQINANADLIAVNMRAAAKYGPLTLTGHSLGGALAQIAATRFMAQTRQVVTFQSPAIAKADVDKVAKYNAAHGNQGVASRHYRIDGDVVPTSGDGDLPGSITYFDRVSKAKGSAGPYPPITLKADSLDLTRASSGHVTPMLSTYLRGRGAHDADQQTLVRSGLRDEATLDAKAPQDVGMVAAGNYTTANDPRINIEAKRQTTSVKAMRAAGLYQDVFEANIAYNTMLASVEQLAKDPQVSKTYAGFRTAAVKLLGGTSRLPMNEFDKQLGQQLKLPTTESDYRHPMMTGFGPPIYPLKDSAFVEMRDGGVEIPNAVRAQILLRLPTVWDSWHPESRP</sequence>
<dbReference type="Gene3D" id="3.40.50.1820">
    <property type="entry name" value="alpha/beta hydrolase"/>
    <property type="match status" value="1"/>
</dbReference>
<dbReference type="KEGG" id="dph:EHF33_04920"/>
<protein>
    <submittedName>
        <fullName evidence="2">Uncharacterized protein</fullName>
    </submittedName>
</protein>
<feature type="region of interest" description="Disordered" evidence="1">
    <location>
        <begin position="1"/>
        <end position="48"/>
    </location>
</feature>
<gene>
    <name evidence="2" type="ORF">EHF33_04920</name>
</gene>
<dbReference type="OrthoDB" id="57617at2"/>
<dbReference type="RefSeq" id="WP_124868406.1">
    <property type="nucleotide sequence ID" value="NZ_CP034183.1"/>
</dbReference>
<dbReference type="EMBL" id="CP034183">
    <property type="protein sequence ID" value="AZI42169.1"/>
    <property type="molecule type" value="Genomic_DNA"/>
</dbReference>
<accession>A0A3G8Y9X5</accession>
<dbReference type="SUPFAM" id="SSF53474">
    <property type="entry name" value="alpha/beta-Hydrolases"/>
    <property type="match status" value="1"/>
</dbReference>
<dbReference type="Pfam" id="PF26363">
    <property type="entry name" value="Phospholipase-like"/>
    <property type="match status" value="1"/>
</dbReference>
<evidence type="ECO:0000256" key="1">
    <source>
        <dbReference type="SAM" id="MobiDB-lite"/>
    </source>
</evidence>
<name>A0A3G8Y9X5_9DEIO</name>
<feature type="compositionally biased region" description="Pro residues" evidence="1">
    <location>
        <begin position="14"/>
        <end position="25"/>
    </location>
</feature>
<reference evidence="2 3" key="1">
    <citation type="submission" date="2018-11" db="EMBL/GenBank/DDBJ databases">
        <title>Deinococcus shelandsis sp. nov., isolated from South Shetland Islands soil of Antarctica.</title>
        <authorList>
            <person name="Tian J."/>
        </authorList>
    </citation>
    <scope>NUCLEOTIDE SEQUENCE [LARGE SCALE GENOMIC DNA]</scope>
    <source>
        <strain evidence="2 3">S14-83T</strain>
    </source>
</reference>
<dbReference type="Proteomes" id="UP000276417">
    <property type="component" value="Chromosome 1"/>
</dbReference>
<dbReference type="InterPro" id="IPR029058">
    <property type="entry name" value="AB_hydrolase_fold"/>
</dbReference>
<proteinExistence type="predicted"/>
<keyword evidence="3" id="KW-1185">Reference proteome</keyword>
<dbReference type="AlphaFoldDB" id="A0A3G8Y9X5"/>
<evidence type="ECO:0000313" key="3">
    <source>
        <dbReference type="Proteomes" id="UP000276417"/>
    </source>
</evidence>
<dbReference type="GO" id="GO:0006629">
    <property type="term" value="P:lipid metabolic process"/>
    <property type="evidence" value="ECO:0007669"/>
    <property type="project" value="InterPro"/>
</dbReference>
<organism evidence="2 3">
    <name type="scientific">Deinococcus psychrotolerans</name>
    <dbReference type="NCBI Taxonomy" id="2489213"/>
    <lineage>
        <taxon>Bacteria</taxon>
        <taxon>Thermotogati</taxon>
        <taxon>Deinococcota</taxon>
        <taxon>Deinococci</taxon>
        <taxon>Deinococcales</taxon>
        <taxon>Deinococcaceae</taxon>
        <taxon>Deinococcus</taxon>
    </lineage>
</organism>
<evidence type="ECO:0000313" key="2">
    <source>
        <dbReference type="EMBL" id="AZI42169.1"/>
    </source>
</evidence>